<evidence type="ECO:0000313" key="1">
    <source>
        <dbReference type="EMBL" id="KAK6641132.1"/>
    </source>
</evidence>
<accession>A0ABR1BGA1</accession>
<proteinExistence type="predicted"/>
<gene>
    <name evidence="1" type="ORF">RUM44_012841</name>
</gene>
<reference evidence="1 2" key="1">
    <citation type="submission" date="2023-09" db="EMBL/GenBank/DDBJ databases">
        <title>Genomes of two closely related lineages of the louse Polyplax serrata with different host specificities.</title>
        <authorList>
            <person name="Martinu J."/>
            <person name="Tarabai H."/>
            <person name="Stefka J."/>
            <person name="Hypsa V."/>
        </authorList>
    </citation>
    <scope>NUCLEOTIDE SEQUENCE [LARGE SCALE GENOMIC DNA]</scope>
    <source>
        <strain evidence="1">98ZLc_SE</strain>
    </source>
</reference>
<comment type="caution">
    <text evidence="1">The sequence shown here is derived from an EMBL/GenBank/DDBJ whole genome shotgun (WGS) entry which is preliminary data.</text>
</comment>
<sequence length="105" mass="11923">METLYTNTDKNNTRSYNERLCKELKDSSTRVDYVLQNPLGTEEKPLVTQIKLSLGEPQVLSSAQNVNSPAADVSDEFSQKTGAHLSHLGQVHRQEICERSKEIFW</sequence>
<name>A0ABR1BGA1_POLSC</name>
<evidence type="ECO:0000313" key="2">
    <source>
        <dbReference type="Proteomes" id="UP001359485"/>
    </source>
</evidence>
<dbReference type="EMBL" id="JAWJWF010000001">
    <property type="protein sequence ID" value="KAK6641132.1"/>
    <property type="molecule type" value="Genomic_DNA"/>
</dbReference>
<dbReference type="Proteomes" id="UP001359485">
    <property type="component" value="Unassembled WGS sequence"/>
</dbReference>
<organism evidence="1 2">
    <name type="scientific">Polyplax serrata</name>
    <name type="common">Common mouse louse</name>
    <dbReference type="NCBI Taxonomy" id="468196"/>
    <lineage>
        <taxon>Eukaryota</taxon>
        <taxon>Metazoa</taxon>
        <taxon>Ecdysozoa</taxon>
        <taxon>Arthropoda</taxon>
        <taxon>Hexapoda</taxon>
        <taxon>Insecta</taxon>
        <taxon>Pterygota</taxon>
        <taxon>Neoptera</taxon>
        <taxon>Paraneoptera</taxon>
        <taxon>Psocodea</taxon>
        <taxon>Troctomorpha</taxon>
        <taxon>Phthiraptera</taxon>
        <taxon>Anoplura</taxon>
        <taxon>Polyplacidae</taxon>
        <taxon>Polyplax</taxon>
    </lineage>
</organism>
<keyword evidence="2" id="KW-1185">Reference proteome</keyword>
<protein>
    <submittedName>
        <fullName evidence="1">Uncharacterized protein</fullName>
    </submittedName>
</protein>